<evidence type="ECO:0008006" key="3">
    <source>
        <dbReference type="Google" id="ProtNLM"/>
    </source>
</evidence>
<dbReference type="STRING" id="926562.Oweho_0034"/>
<evidence type="ECO:0000313" key="1">
    <source>
        <dbReference type="EMBL" id="AEV31058.1"/>
    </source>
</evidence>
<reference evidence="1 2" key="1">
    <citation type="journal article" date="2012" name="Stand. Genomic Sci.">
        <title>Genome sequence of the orange-pigmented seawater bacterium Owenweeksia hongkongensis type strain (UST20020801(T)).</title>
        <authorList>
            <person name="Riedel T."/>
            <person name="Held B."/>
            <person name="Nolan M."/>
            <person name="Lucas S."/>
            <person name="Lapidus A."/>
            <person name="Tice H."/>
            <person name="Del Rio T.G."/>
            <person name="Cheng J.F."/>
            <person name="Han C."/>
            <person name="Tapia R."/>
            <person name="Goodwin L.A."/>
            <person name="Pitluck S."/>
            <person name="Liolios K."/>
            <person name="Mavromatis K."/>
            <person name="Pagani I."/>
            <person name="Ivanova N."/>
            <person name="Mikhailova N."/>
            <person name="Pati A."/>
            <person name="Chen A."/>
            <person name="Palaniappan K."/>
            <person name="Rohde M."/>
            <person name="Tindall B.J."/>
            <person name="Detter J.C."/>
            <person name="Goker M."/>
            <person name="Woyke T."/>
            <person name="Bristow J."/>
            <person name="Eisen J.A."/>
            <person name="Markowitz V."/>
            <person name="Hugenholtz P."/>
            <person name="Klenk H.P."/>
            <person name="Kyrpides N.C."/>
        </authorList>
    </citation>
    <scope>NUCLEOTIDE SEQUENCE</scope>
    <source>
        <strain evidence="2">DSM 17368 / JCM 12287 / NRRL B-23963</strain>
    </source>
</reference>
<evidence type="ECO:0000313" key="2">
    <source>
        <dbReference type="Proteomes" id="UP000005631"/>
    </source>
</evidence>
<gene>
    <name evidence="1" type="ordered locus">Oweho_0034</name>
</gene>
<dbReference type="eggNOG" id="COG2911">
    <property type="taxonomic scope" value="Bacteria"/>
</dbReference>
<dbReference type="KEGG" id="oho:Oweho_0034"/>
<proteinExistence type="predicted"/>
<dbReference type="AlphaFoldDB" id="G8R547"/>
<dbReference type="EMBL" id="CP003156">
    <property type="protein sequence ID" value="AEV31058.1"/>
    <property type="molecule type" value="Genomic_DNA"/>
</dbReference>
<dbReference type="OrthoDB" id="1522652at2"/>
<protein>
    <recommendedName>
        <fullName evidence="3">Secretion system C-terminal sorting domain-containing protein</fullName>
    </recommendedName>
</protein>
<keyword evidence="2" id="KW-1185">Reference proteome</keyword>
<dbReference type="HOGENOM" id="CLU_375462_0_0_10"/>
<name>G8R547_OWEHD</name>
<organism evidence="1 2">
    <name type="scientific">Owenweeksia hongkongensis (strain DSM 17368 / CIP 108786 / JCM 12287 / NRRL B-23963 / UST20020801)</name>
    <dbReference type="NCBI Taxonomy" id="926562"/>
    <lineage>
        <taxon>Bacteria</taxon>
        <taxon>Pseudomonadati</taxon>
        <taxon>Bacteroidota</taxon>
        <taxon>Flavobacteriia</taxon>
        <taxon>Flavobacteriales</taxon>
        <taxon>Owenweeksiaceae</taxon>
        <taxon>Owenweeksia</taxon>
    </lineage>
</organism>
<accession>G8R547</accession>
<sequence>MIKRLFYSTLVVLTSLQVGLSQNYYLQDQSPSVTDMSNISNWNTQQDGSGSAAPNFNGGTWDLNGVPIANVISASLIINGNVLNSGTSCTIDVNSKILDFNGNVASANITIEDLIGGGSVLYTGNLATDVIPGTYNKIQLSGSGTKTAAGDIIAKELQLAGTVDFTLDLNTHVLSDSGSAFVVNKSGTGNYTITTECDSSAPIPVAYWPSGTKVVFNDAASFIPQHIPSGSYDILYLSENIKEIAAGDTVAIRTEFQNHTDLILQADTNSYAQLKTLVEMDTINGSTVQKQYYLDVTTEKYFHRGTALDGADLQDLNNGQIMNFANNGNGSVWKWDASTSNWAEPASTNNDATEGYTVYAGTNAFGTFLLPGSSGTVDVESNSVHFNDVNATLFYHDGTGSSATFKDAVIDGWNFVANPFLSNYDFEGHGLSGSTSGNMANYYYVLNGSNYSFYQKGGLTNGTGGTAPNGASAPRYIAPGQGVWFRTDATWSGTTTFEAANQKMSGASQMFKTTATPDLLKIEVKEVNGSNSDQVLIRLDQNASDAEDFSMDVPKKSNIGDVPNTYVKLGNGTWALCAANPSRKSFPLHFSDIDHGQQMEYSITENSLTSYGRVFIEDKKNSSFTEITSANYAFVNDTAYSEDRFVIHFEKSVGLPEGMIPGAANYDAYYGNGNISFIFQEESFEPTTGGLYSLQGKLIRKFEVNEPNTKISVPNIPTGIYLISLDNDLAGARKLYINK</sequence>
<dbReference type="Proteomes" id="UP000005631">
    <property type="component" value="Chromosome"/>
</dbReference>
<dbReference type="RefSeq" id="WP_014200419.1">
    <property type="nucleotide sequence ID" value="NC_016599.1"/>
</dbReference>